<name>A0AAE0QGJ3_9TELE</name>
<dbReference type="Pfam" id="PF25787">
    <property type="entry name" value="HTH_SB"/>
    <property type="match status" value="1"/>
</dbReference>
<evidence type="ECO:0000259" key="1">
    <source>
        <dbReference type="Pfam" id="PF01498"/>
    </source>
</evidence>
<dbReference type="Proteomes" id="UP001274896">
    <property type="component" value="Unassembled WGS sequence"/>
</dbReference>
<evidence type="ECO:0008006" key="5">
    <source>
        <dbReference type="Google" id="ProtNLM"/>
    </source>
</evidence>
<evidence type="ECO:0000313" key="4">
    <source>
        <dbReference type="Proteomes" id="UP001274896"/>
    </source>
</evidence>
<dbReference type="GO" id="GO:0015074">
    <property type="term" value="P:DNA integration"/>
    <property type="evidence" value="ECO:0007669"/>
    <property type="project" value="InterPro"/>
</dbReference>
<comment type="caution">
    <text evidence="3">The sequence shown here is derived from an EMBL/GenBank/DDBJ whole genome shotgun (WGS) entry which is preliminary data.</text>
</comment>
<dbReference type="SUPFAM" id="SSF46689">
    <property type="entry name" value="Homeodomain-like"/>
    <property type="match status" value="1"/>
</dbReference>
<dbReference type="GO" id="GO:0003677">
    <property type="term" value="F:DNA binding"/>
    <property type="evidence" value="ECO:0007669"/>
    <property type="project" value="InterPro"/>
</dbReference>
<reference evidence="3" key="1">
    <citation type="submission" date="2023-06" db="EMBL/GenBank/DDBJ databases">
        <title>Male Hemibagrus guttatus genome.</title>
        <authorList>
            <person name="Bian C."/>
        </authorList>
    </citation>
    <scope>NUCLEOTIDE SEQUENCE</scope>
    <source>
        <strain evidence="3">Male_cb2023</strain>
        <tissue evidence="3">Muscle</tissue>
    </source>
</reference>
<gene>
    <name evidence="3" type="ORF">QTP70_006184</name>
</gene>
<dbReference type="InterPro" id="IPR057667">
    <property type="entry name" value="HTH_SB"/>
</dbReference>
<dbReference type="InterPro" id="IPR036388">
    <property type="entry name" value="WH-like_DNA-bd_sf"/>
</dbReference>
<feature type="domain" description="Transposase Tc1-like" evidence="1">
    <location>
        <begin position="113"/>
        <end position="184"/>
    </location>
</feature>
<accession>A0AAE0QGJ3</accession>
<dbReference type="Gene3D" id="3.30.420.10">
    <property type="entry name" value="Ribonuclease H-like superfamily/Ribonuclease H"/>
    <property type="match status" value="1"/>
</dbReference>
<dbReference type="InterPro" id="IPR009057">
    <property type="entry name" value="Homeodomain-like_sf"/>
</dbReference>
<dbReference type="GO" id="GO:0006313">
    <property type="term" value="P:DNA transposition"/>
    <property type="evidence" value="ECO:0007669"/>
    <property type="project" value="InterPro"/>
</dbReference>
<feature type="domain" description="Sleeping Beauty transposase HTH" evidence="2">
    <location>
        <begin position="52"/>
        <end position="97"/>
    </location>
</feature>
<dbReference type="Gene3D" id="1.10.10.10">
    <property type="entry name" value="Winged helix-like DNA-binding domain superfamily/Winged helix DNA-binding domain"/>
    <property type="match status" value="1"/>
</dbReference>
<dbReference type="AlphaFoldDB" id="A0AAE0QGJ3"/>
<evidence type="ECO:0000313" key="3">
    <source>
        <dbReference type="EMBL" id="KAK3519803.1"/>
    </source>
</evidence>
<dbReference type="EMBL" id="JAUCMX010000016">
    <property type="protein sequence ID" value="KAK3519803.1"/>
    <property type="molecule type" value="Genomic_DNA"/>
</dbReference>
<sequence>MLYFNGIAAQLSDVTLQLKRMFHMNKDTMYINLLLNVQDELITVVHIRPRIPTDLQDRIVWKHRSGEGFRNISEALKVPMSTVASIIRKWKNFGTTRTLPRAGHLVKPSDRWRRALVREVTKNLMVTLKELQHFSVERGEPSRRTTISAELHQSGLYGRVARWKPLLSKRHMTAHLEFAKRHLKDSQTTRNKILWSDGTKNELFGLNGKRHVWRKPKQGSMVVAASCCGDVFQQQELGD</sequence>
<keyword evidence="4" id="KW-1185">Reference proteome</keyword>
<dbReference type="Pfam" id="PF01498">
    <property type="entry name" value="HTH_Tnp_Tc3_2"/>
    <property type="match status" value="1"/>
</dbReference>
<dbReference type="InterPro" id="IPR036397">
    <property type="entry name" value="RNaseH_sf"/>
</dbReference>
<proteinExistence type="predicted"/>
<evidence type="ECO:0000259" key="2">
    <source>
        <dbReference type="Pfam" id="PF25787"/>
    </source>
</evidence>
<organism evidence="3 4">
    <name type="scientific">Hemibagrus guttatus</name>
    <dbReference type="NCBI Taxonomy" id="175788"/>
    <lineage>
        <taxon>Eukaryota</taxon>
        <taxon>Metazoa</taxon>
        <taxon>Chordata</taxon>
        <taxon>Craniata</taxon>
        <taxon>Vertebrata</taxon>
        <taxon>Euteleostomi</taxon>
        <taxon>Actinopterygii</taxon>
        <taxon>Neopterygii</taxon>
        <taxon>Teleostei</taxon>
        <taxon>Ostariophysi</taxon>
        <taxon>Siluriformes</taxon>
        <taxon>Bagridae</taxon>
        <taxon>Hemibagrus</taxon>
    </lineage>
</organism>
<protein>
    <recommendedName>
        <fullName evidence="5">Transposase Tc1-like domain-containing protein</fullName>
    </recommendedName>
</protein>
<dbReference type="InterPro" id="IPR002492">
    <property type="entry name" value="Transposase_Tc1-like"/>
</dbReference>